<dbReference type="CDD" id="cd01949">
    <property type="entry name" value="GGDEF"/>
    <property type="match status" value="1"/>
</dbReference>
<dbReference type="InterPro" id="IPR000160">
    <property type="entry name" value="GGDEF_dom"/>
</dbReference>
<evidence type="ECO:0000313" key="4">
    <source>
        <dbReference type="Proteomes" id="UP000008080"/>
    </source>
</evidence>
<dbReference type="eggNOG" id="COG3706">
    <property type="taxonomic scope" value="Bacteria"/>
</dbReference>
<keyword evidence="4" id="KW-1185">Reference proteome</keyword>
<dbReference type="STRING" id="264462.Bd1434"/>
<reference evidence="3 4" key="1">
    <citation type="journal article" date="2004" name="Science">
        <title>A predator unmasked: life cycle of Bdellovibrio bacteriovorus from a genomic perspective.</title>
        <authorList>
            <person name="Rendulic S."/>
            <person name="Jagtap P."/>
            <person name="Rosinus A."/>
            <person name="Eppinger M."/>
            <person name="Baar C."/>
            <person name="Lanz C."/>
            <person name="Keller H."/>
            <person name="Lambert C."/>
            <person name="Evans K.J."/>
            <person name="Goesmann A."/>
            <person name="Meyer F."/>
            <person name="Sockett R.E."/>
            <person name="Schuster S.C."/>
        </authorList>
    </citation>
    <scope>NUCLEOTIDE SEQUENCE [LARGE SCALE GENOMIC DNA]</scope>
    <source>
        <strain evidence="4">ATCC 15356 / DSM 50701 / NCIMB 9529 / HD100</strain>
    </source>
</reference>
<accession>Q6MN29</accession>
<dbReference type="EC" id="2.7.7.65" evidence="1"/>
<dbReference type="InterPro" id="IPR029787">
    <property type="entry name" value="Nucleotide_cyclase"/>
</dbReference>
<dbReference type="AlphaFoldDB" id="Q6MN29"/>
<dbReference type="PANTHER" id="PTHR45138:SF24">
    <property type="entry name" value="DIGUANYLATE CYCLASE DGCC-RELATED"/>
    <property type="match status" value="1"/>
</dbReference>
<dbReference type="NCBIfam" id="TIGR00254">
    <property type="entry name" value="GGDEF"/>
    <property type="match status" value="1"/>
</dbReference>
<gene>
    <name evidence="3" type="ordered locus">Bd1434</name>
</gene>
<dbReference type="FunFam" id="3.30.70.270:FF:000001">
    <property type="entry name" value="Diguanylate cyclase domain protein"/>
    <property type="match status" value="1"/>
</dbReference>
<evidence type="ECO:0000256" key="1">
    <source>
        <dbReference type="ARBA" id="ARBA00012528"/>
    </source>
</evidence>
<dbReference type="PROSITE" id="PS50887">
    <property type="entry name" value="GGDEF"/>
    <property type="match status" value="1"/>
</dbReference>
<dbReference type="PANTHER" id="PTHR45138">
    <property type="entry name" value="REGULATORY COMPONENTS OF SENSORY TRANSDUCTION SYSTEM"/>
    <property type="match status" value="1"/>
</dbReference>
<dbReference type="Proteomes" id="UP000008080">
    <property type="component" value="Chromosome"/>
</dbReference>
<dbReference type="SMR" id="Q6MN29"/>
<sequence length="408" mass="47365">MYFSVSQGETAPAKITPTIFKQSPISPIIKCCIRGQEADLKQWVKKLVDQFDMDWGSNSGTEKAKDVPAMSEERATLLFILDVMNKHLFEIQNHSVRKVRNKLDNFSKSLVKQDHADTERVLFEIRQFISSYRIDEYSYVQNTFDDFKRIIWEFADHLSEEVDAEASASGDINQSLEQLREAVESNSIEDLRAKSREFINFYLKHQSTHNERRSKRMEAIKKNLTTVKKQLMEANTTMRKDHLTGAHNRRSYDEQIRRYLQLHEIDKDPMTLIIMDIDFFKKINDSYGHDIGDFVLQECVRLIQESFSREEDFIARLGGEEFAVILPGCDAQAAVRMAEEAMNRIRKEVFVHEKFEIRFTVSLGIAEVMPGEKADALYKRADEALYESKQTGRNKYTVSKGSQIKRVA</sequence>
<dbReference type="SMART" id="SM00267">
    <property type="entry name" value="GGDEF"/>
    <property type="match status" value="1"/>
</dbReference>
<dbReference type="GO" id="GO:0043709">
    <property type="term" value="P:cell adhesion involved in single-species biofilm formation"/>
    <property type="evidence" value="ECO:0007669"/>
    <property type="project" value="TreeGrafter"/>
</dbReference>
<dbReference type="HOGENOM" id="CLU_000445_11_5_7"/>
<evidence type="ECO:0000259" key="2">
    <source>
        <dbReference type="PROSITE" id="PS50887"/>
    </source>
</evidence>
<dbReference type="GO" id="GO:1902201">
    <property type="term" value="P:negative regulation of bacterial-type flagellum-dependent cell motility"/>
    <property type="evidence" value="ECO:0007669"/>
    <property type="project" value="TreeGrafter"/>
</dbReference>
<dbReference type="GO" id="GO:0052621">
    <property type="term" value="F:diguanylate cyclase activity"/>
    <property type="evidence" value="ECO:0007669"/>
    <property type="project" value="UniProtKB-EC"/>
</dbReference>
<dbReference type="InterPro" id="IPR050469">
    <property type="entry name" value="Diguanylate_Cyclase"/>
</dbReference>
<dbReference type="EMBL" id="BX842649">
    <property type="protein sequence ID" value="CAE79323.1"/>
    <property type="molecule type" value="Genomic_DNA"/>
</dbReference>
<dbReference type="KEGG" id="bba:Bd1434"/>
<dbReference type="SUPFAM" id="SSF55073">
    <property type="entry name" value="Nucleotide cyclase"/>
    <property type="match status" value="1"/>
</dbReference>
<name>Q6MN29_BDEBA</name>
<dbReference type="Gene3D" id="3.30.70.270">
    <property type="match status" value="1"/>
</dbReference>
<dbReference type="Pfam" id="PF00990">
    <property type="entry name" value="GGDEF"/>
    <property type="match status" value="1"/>
</dbReference>
<dbReference type="InterPro" id="IPR043128">
    <property type="entry name" value="Rev_trsase/Diguanyl_cyclase"/>
</dbReference>
<protein>
    <recommendedName>
        <fullName evidence="1">diguanylate cyclase</fullName>
        <ecNumber evidence="1">2.7.7.65</ecNumber>
    </recommendedName>
</protein>
<evidence type="ECO:0000313" key="3">
    <source>
        <dbReference type="EMBL" id="CAE79323.1"/>
    </source>
</evidence>
<proteinExistence type="predicted"/>
<dbReference type="GO" id="GO:0005886">
    <property type="term" value="C:plasma membrane"/>
    <property type="evidence" value="ECO:0007669"/>
    <property type="project" value="TreeGrafter"/>
</dbReference>
<organism evidence="3 4">
    <name type="scientific">Bdellovibrio bacteriovorus (strain ATCC 15356 / DSM 50701 / NCIMB 9529 / HD100)</name>
    <dbReference type="NCBI Taxonomy" id="264462"/>
    <lineage>
        <taxon>Bacteria</taxon>
        <taxon>Pseudomonadati</taxon>
        <taxon>Bdellovibrionota</taxon>
        <taxon>Bdellovibrionia</taxon>
        <taxon>Bdellovibrionales</taxon>
        <taxon>Pseudobdellovibrionaceae</taxon>
        <taxon>Bdellovibrio</taxon>
    </lineage>
</organism>
<feature type="domain" description="GGDEF" evidence="2">
    <location>
        <begin position="268"/>
        <end position="401"/>
    </location>
</feature>